<dbReference type="KEGG" id="lak:112041768"/>
<evidence type="ECO:0000313" key="4">
    <source>
        <dbReference type="RefSeq" id="XP_023931162.1"/>
    </source>
</evidence>
<dbReference type="OrthoDB" id="6147831at2759"/>
<organism evidence="3 4">
    <name type="scientific">Lingula anatina</name>
    <name type="common">Brachiopod</name>
    <name type="synonym">Lingula unguis</name>
    <dbReference type="NCBI Taxonomy" id="7574"/>
    <lineage>
        <taxon>Eukaryota</taxon>
        <taxon>Metazoa</taxon>
        <taxon>Spiralia</taxon>
        <taxon>Lophotrochozoa</taxon>
        <taxon>Brachiopoda</taxon>
        <taxon>Linguliformea</taxon>
        <taxon>Lingulata</taxon>
        <taxon>Lingulida</taxon>
        <taxon>Linguloidea</taxon>
        <taxon>Lingulidae</taxon>
        <taxon>Lingula</taxon>
    </lineage>
</organism>
<feature type="domain" description="UBA" evidence="2">
    <location>
        <begin position="2"/>
        <end position="43"/>
    </location>
</feature>
<dbReference type="Proteomes" id="UP000085678">
    <property type="component" value="Unplaced"/>
</dbReference>
<dbReference type="InterPro" id="IPR009060">
    <property type="entry name" value="UBA-like_sf"/>
</dbReference>
<proteinExistence type="predicted"/>
<dbReference type="InParanoid" id="A0A2R2MM85"/>
<dbReference type="Pfam" id="PF00627">
    <property type="entry name" value="UBA"/>
    <property type="match status" value="1"/>
</dbReference>
<protein>
    <submittedName>
        <fullName evidence="4">Ubiquitin carboxyl-terminal hydrolase 24-like</fullName>
    </submittedName>
</protein>
<gene>
    <name evidence="4" type="primary">LOC112041768</name>
</gene>
<dbReference type="AlphaFoldDB" id="A0A2R2MM85"/>
<dbReference type="Gene3D" id="1.10.8.10">
    <property type="entry name" value="DNA helicase RuvA subunit, C-terminal domain"/>
    <property type="match status" value="1"/>
</dbReference>
<feature type="compositionally biased region" description="Basic and acidic residues" evidence="1">
    <location>
        <begin position="85"/>
        <end position="98"/>
    </location>
</feature>
<dbReference type="SMART" id="SM00165">
    <property type="entry name" value="UBA"/>
    <property type="match status" value="1"/>
</dbReference>
<evidence type="ECO:0000313" key="3">
    <source>
        <dbReference type="Proteomes" id="UP000085678"/>
    </source>
</evidence>
<dbReference type="GeneID" id="112041768"/>
<dbReference type="STRING" id="7574.A0A2R2MM85"/>
<feature type="non-terminal residue" evidence="4">
    <location>
        <position position="150"/>
    </location>
</feature>
<accession>A0A2R2MM85</accession>
<sequence length="150" mass="16715">MEVNEEHVSTLLSMGFPSESEVRRALRLGKNDLNEAVAFLTNEAPGSSFDTLEELDVEMKDDQANKQATTSPVYGPAPPPSYDEVVDHEQKEVSKPEDGAEENSEESNEFPVTNLYELEGRVFTDNWSIPYKREESLGKCLIAATRFAAN</sequence>
<keyword evidence="3" id="KW-1185">Reference proteome</keyword>
<evidence type="ECO:0000259" key="2">
    <source>
        <dbReference type="PROSITE" id="PS50030"/>
    </source>
</evidence>
<dbReference type="SUPFAM" id="SSF46934">
    <property type="entry name" value="UBA-like"/>
    <property type="match status" value="1"/>
</dbReference>
<name>A0A2R2MM85_LINAN</name>
<reference evidence="4" key="1">
    <citation type="submission" date="2025-08" db="UniProtKB">
        <authorList>
            <consortium name="RefSeq"/>
        </authorList>
    </citation>
    <scope>IDENTIFICATION</scope>
    <source>
        <tissue evidence="4">Gonads</tissue>
    </source>
</reference>
<dbReference type="RefSeq" id="XP_023931162.1">
    <property type="nucleotide sequence ID" value="XM_024075394.1"/>
</dbReference>
<evidence type="ECO:0000256" key="1">
    <source>
        <dbReference type="SAM" id="MobiDB-lite"/>
    </source>
</evidence>
<feature type="compositionally biased region" description="Acidic residues" evidence="1">
    <location>
        <begin position="99"/>
        <end position="108"/>
    </location>
</feature>
<dbReference type="InterPro" id="IPR015940">
    <property type="entry name" value="UBA"/>
</dbReference>
<feature type="region of interest" description="Disordered" evidence="1">
    <location>
        <begin position="57"/>
        <end position="114"/>
    </location>
</feature>
<dbReference type="PROSITE" id="PS50030">
    <property type="entry name" value="UBA"/>
    <property type="match status" value="1"/>
</dbReference>